<dbReference type="InterPro" id="IPR039430">
    <property type="entry name" value="Thymidylate_kin-like_dom"/>
</dbReference>
<gene>
    <name evidence="10" type="primary">tmk</name>
    <name evidence="12" type="ORF">GCM10009710_29020</name>
</gene>
<proteinExistence type="inferred from homology"/>
<dbReference type="HAMAP" id="MF_00165">
    <property type="entry name" value="Thymidylate_kinase"/>
    <property type="match status" value="1"/>
</dbReference>
<evidence type="ECO:0000256" key="6">
    <source>
        <dbReference type="ARBA" id="ARBA00022741"/>
    </source>
</evidence>
<dbReference type="NCBIfam" id="TIGR00041">
    <property type="entry name" value="DTMP_kinase"/>
    <property type="match status" value="1"/>
</dbReference>
<name>A0ABN2K4H3_9ACTN</name>
<evidence type="ECO:0000256" key="8">
    <source>
        <dbReference type="ARBA" id="ARBA00022840"/>
    </source>
</evidence>
<evidence type="ECO:0000256" key="10">
    <source>
        <dbReference type="HAMAP-Rule" id="MF_00165"/>
    </source>
</evidence>
<evidence type="ECO:0000256" key="4">
    <source>
        <dbReference type="ARBA" id="ARBA00022679"/>
    </source>
</evidence>
<evidence type="ECO:0000313" key="12">
    <source>
        <dbReference type="EMBL" id="GAA1747081.1"/>
    </source>
</evidence>
<comment type="caution">
    <text evidence="12">The sequence shown here is derived from an EMBL/GenBank/DDBJ whole genome shotgun (WGS) entry which is preliminary data.</text>
</comment>
<evidence type="ECO:0000256" key="7">
    <source>
        <dbReference type="ARBA" id="ARBA00022777"/>
    </source>
</evidence>
<keyword evidence="7 10" id="KW-0418">Kinase</keyword>
<evidence type="ECO:0000256" key="3">
    <source>
        <dbReference type="ARBA" id="ARBA00017144"/>
    </source>
</evidence>
<dbReference type="RefSeq" id="WP_344202899.1">
    <property type="nucleotide sequence ID" value="NZ_BAAAME010000005.1"/>
</dbReference>
<comment type="function">
    <text evidence="10">Phosphorylation of dTMP to form dTDP in both de novo and salvage pathways of dTTP synthesis.</text>
</comment>
<keyword evidence="4 10" id="KW-0808">Transferase</keyword>
<dbReference type="EMBL" id="BAAAME010000005">
    <property type="protein sequence ID" value="GAA1747081.1"/>
    <property type="molecule type" value="Genomic_DNA"/>
</dbReference>
<evidence type="ECO:0000259" key="11">
    <source>
        <dbReference type="Pfam" id="PF02223"/>
    </source>
</evidence>
<dbReference type="InterPro" id="IPR018095">
    <property type="entry name" value="Thymidylate_kin_CS"/>
</dbReference>
<dbReference type="InterPro" id="IPR027417">
    <property type="entry name" value="P-loop_NTPase"/>
</dbReference>
<keyword evidence="13" id="KW-1185">Reference proteome</keyword>
<dbReference type="PANTHER" id="PTHR10344">
    <property type="entry name" value="THYMIDYLATE KINASE"/>
    <property type="match status" value="1"/>
</dbReference>
<comment type="catalytic activity">
    <reaction evidence="9 10">
        <text>dTMP + ATP = dTDP + ADP</text>
        <dbReference type="Rhea" id="RHEA:13517"/>
        <dbReference type="ChEBI" id="CHEBI:30616"/>
        <dbReference type="ChEBI" id="CHEBI:58369"/>
        <dbReference type="ChEBI" id="CHEBI:63528"/>
        <dbReference type="ChEBI" id="CHEBI:456216"/>
        <dbReference type="EC" id="2.7.4.9"/>
    </reaction>
</comment>
<dbReference type="Pfam" id="PF02223">
    <property type="entry name" value="Thymidylate_kin"/>
    <property type="match status" value="1"/>
</dbReference>
<keyword evidence="5 10" id="KW-0545">Nucleotide biosynthesis</keyword>
<organism evidence="12 13">
    <name type="scientific">Aeromicrobium alkaliterrae</name>
    <dbReference type="NCBI Taxonomy" id="302168"/>
    <lineage>
        <taxon>Bacteria</taxon>
        <taxon>Bacillati</taxon>
        <taxon>Actinomycetota</taxon>
        <taxon>Actinomycetes</taxon>
        <taxon>Propionibacteriales</taxon>
        <taxon>Nocardioidaceae</taxon>
        <taxon>Aeromicrobium</taxon>
    </lineage>
</organism>
<reference evidence="12 13" key="1">
    <citation type="journal article" date="2019" name="Int. J. Syst. Evol. Microbiol.">
        <title>The Global Catalogue of Microorganisms (GCM) 10K type strain sequencing project: providing services to taxonomists for standard genome sequencing and annotation.</title>
        <authorList>
            <consortium name="The Broad Institute Genomics Platform"/>
            <consortium name="The Broad Institute Genome Sequencing Center for Infectious Disease"/>
            <person name="Wu L."/>
            <person name="Ma J."/>
        </authorList>
    </citation>
    <scope>NUCLEOTIDE SEQUENCE [LARGE SCALE GENOMIC DNA]</scope>
    <source>
        <strain evidence="12 13">JCM 13518</strain>
    </source>
</reference>
<protein>
    <recommendedName>
        <fullName evidence="3 10">Thymidylate kinase</fullName>
        <ecNumber evidence="2 10">2.7.4.9</ecNumber>
    </recommendedName>
    <alternativeName>
        <fullName evidence="10">dTMP kinase</fullName>
    </alternativeName>
</protein>
<dbReference type="InterPro" id="IPR018094">
    <property type="entry name" value="Thymidylate_kinase"/>
</dbReference>
<accession>A0ABN2K4H3</accession>
<evidence type="ECO:0000256" key="2">
    <source>
        <dbReference type="ARBA" id="ARBA00012980"/>
    </source>
</evidence>
<keyword evidence="6 10" id="KW-0547">Nucleotide-binding</keyword>
<feature type="binding site" evidence="10">
    <location>
        <begin position="15"/>
        <end position="22"/>
    </location>
    <ligand>
        <name>ATP</name>
        <dbReference type="ChEBI" id="CHEBI:30616"/>
    </ligand>
</feature>
<dbReference type="CDD" id="cd01672">
    <property type="entry name" value="TMPK"/>
    <property type="match status" value="1"/>
</dbReference>
<evidence type="ECO:0000256" key="9">
    <source>
        <dbReference type="ARBA" id="ARBA00048743"/>
    </source>
</evidence>
<dbReference type="PANTHER" id="PTHR10344:SF4">
    <property type="entry name" value="UMP-CMP KINASE 2, MITOCHONDRIAL"/>
    <property type="match status" value="1"/>
</dbReference>
<evidence type="ECO:0000256" key="1">
    <source>
        <dbReference type="ARBA" id="ARBA00009776"/>
    </source>
</evidence>
<dbReference type="Proteomes" id="UP001501057">
    <property type="component" value="Unassembled WGS sequence"/>
</dbReference>
<sequence length="217" mass="23269">MPSDLGSGFFLVLEGGEGGGKSTQAARAVEWLRAAGRTVVQTRQPGGTPVGLRLREILLSPETGTLDPRTESLVYAADKAEHVATVISPALERGEVVVCDRYVDSTLAYQGAGRAIDADELARVAAWATDDLRPHLTVVLDVDPEVGLVRAGRAGDGHDRIEAEPLEFHRRVRQHFLDLAAARPDEYLVVDADRDPAVVHAEIRAALEARLSQVGPG</sequence>
<dbReference type="Gene3D" id="3.40.50.300">
    <property type="entry name" value="P-loop containing nucleotide triphosphate hydrolases"/>
    <property type="match status" value="1"/>
</dbReference>
<feature type="domain" description="Thymidylate kinase-like" evidence="11">
    <location>
        <begin position="13"/>
        <end position="203"/>
    </location>
</feature>
<evidence type="ECO:0000256" key="5">
    <source>
        <dbReference type="ARBA" id="ARBA00022727"/>
    </source>
</evidence>
<dbReference type="PROSITE" id="PS01331">
    <property type="entry name" value="THYMIDYLATE_KINASE"/>
    <property type="match status" value="1"/>
</dbReference>
<comment type="similarity">
    <text evidence="1 10">Belongs to the thymidylate kinase family.</text>
</comment>
<dbReference type="SUPFAM" id="SSF52540">
    <property type="entry name" value="P-loop containing nucleoside triphosphate hydrolases"/>
    <property type="match status" value="1"/>
</dbReference>
<dbReference type="EC" id="2.7.4.9" evidence="2 10"/>
<evidence type="ECO:0000313" key="13">
    <source>
        <dbReference type="Proteomes" id="UP001501057"/>
    </source>
</evidence>
<keyword evidence="8 10" id="KW-0067">ATP-binding</keyword>